<dbReference type="CDD" id="cd12797">
    <property type="entry name" value="M23_peptidase"/>
    <property type="match status" value="1"/>
</dbReference>
<evidence type="ECO:0000313" key="1">
    <source>
        <dbReference type="EMBL" id="CAG9168249.1"/>
    </source>
</evidence>
<dbReference type="Proteomes" id="UP000701702">
    <property type="component" value="Unassembled WGS sequence"/>
</dbReference>
<sequence length="772" mass="87788">MMDAVDQFELGHHGVYPIAFDRRWHCGTHLAPTEQTERVRAIADGEVIAYRVSQKAISDGQTKRDGSPDLNSNNGFVLLKHKTETGEGRTITFYSLYMHLLDINNQQRIAPQPTNPPAVGTSSALPAWLLSPTDGVQAGGGKKVYRKDMLGHWGHCHGQPHLHFEIFMTEEDFRAWFSQAGHTVQLGEKNLTTPVSKDYWGHSYFVIPGGEAIVSVPPGQDRSPYFPPLRAGALGAQNKLYVEAYFHKGQRYTRSWIEKDGKLEALTAAPVRDPYVDYEYKLYQRATNLYPKCPSAGYELLRFGRVLNTELPTLSLAESRTWIAVTYDATGAQGYIDVSQDAIKKLSDADFPFFMGWQKIEEANTPFSQDGLCDFDELRKIVDLVEESETPEQRREAEYKQEDQLTAYVYGNDAVRRQLRGFVCHAPSEWDASGNDARYARLNSPDGFFGKRKNFDPHGYEDFIRFLRQLQFLEQTPLGAGRKFWFFHPLAFIRHFRKCGWIGSHEISQIMPAKSWLTQSGQRRTPLSKLLSASDVITRVTPHLSSLNVAIRKYSIGFPADRLALFLAQTYIETDRWNTLREYGKGASNPSIPMAQYYEAFYGRGIMQLTWAENYDAYGKFTALPNNQGPYEGESRITQSSVHYWSDPTIRDKKTYQIIGIKGVPKIWAPFYNPELIAKSSSYACDSGGFFWVWKHYDGSRNINRVADSGFTGSGVDKINKLVNGGSFGYFERFLFSWYTRNIFTDWIPSSNELSIETPRQVAVVCDLTKPK</sequence>
<evidence type="ECO:0000313" key="2">
    <source>
        <dbReference type="Proteomes" id="UP000701702"/>
    </source>
</evidence>
<accession>A0ABM8WLK3</accession>
<gene>
    <name evidence="1" type="ORF">LMG23994_01354</name>
</gene>
<keyword evidence="2" id="KW-1185">Reference proteome</keyword>
<dbReference type="Gene3D" id="2.70.70.10">
    <property type="entry name" value="Glucose Permease (Domain IIA)"/>
    <property type="match status" value="1"/>
</dbReference>
<dbReference type="Gene3D" id="1.10.530.10">
    <property type="match status" value="1"/>
</dbReference>
<proteinExistence type="predicted"/>
<protein>
    <recommendedName>
        <fullName evidence="3">Peptidase M23</fullName>
    </recommendedName>
</protein>
<evidence type="ECO:0008006" key="3">
    <source>
        <dbReference type="Google" id="ProtNLM"/>
    </source>
</evidence>
<dbReference type="SUPFAM" id="SSF53955">
    <property type="entry name" value="Lysozyme-like"/>
    <property type="match status" value="1"/>
</dbReference>
<reference evidence="1 2" key="1">
    <citation type="submission" date="2021-08" db="EMBL/GenBank/DDBJ databases">
        <authorList>
            <person name="Peeters C."/>
        </authorList>
    </citation>
    <scope>NUCLEOTIDE SEQUENCE [LARGE SCALE GENOMIC DNA]</scope>
    <source>
        <strain evidence="1 2">LMG 23994</strain>
    </source>
</reference>
<name>A0ABM8WLK3_9BURK</name>
<organism evidence="1 2">
    <name type="scientific">Cupriavidus pinatubonensis</name>
    <dbReference type="NCBI Taxonomy" id="248026"/>
    <lineage>
        <taxon>Bacteria</taxon>
        <taxon>Pseudomonadati</taxon>
        <taxon>Pseudomonadota</taxon>
        <taxon>Betaproteobacteria</taxon>
        <taxon>Burkholderiales</taxon>
        <taxon>Burkholderiaceae</taxon>
        <taxon>Cupriavidus</taxon>
    </lineage>
</organism>
<dbReference type="InterPro" id="IPR011055">
    <property type="entry name" value="Dup_hybrid_motif"/>
</dbReference>
<comment type="caution">
    <text evidence="1">The sequence shown here is derived from an EMBL/GenBank/DDBJ whole genome shotgun (WGS) entry which is preliminary data.</text>
</comment>
<dbReference type="EMBL" id="CAJZAF010000005">
    <property type="protein sequence ID" value="CAG9168249.1"/>
    <property type="molecule type" value="Genomic_DNA"/>
</dbReference>
<dbReference type="InterPro" id="IPR023346">
    <property type="entry name" value="Lysozyme-like_dom_sf"/>
</dbReference>